<feature type="transmembrane region" description="Helical" evidence="8">
    <location>
        <begin position="356"/>
        <end position="382"/>
    </location>
</feature>
<sequence>MTSDPNAPSSTGGRFGDPVVLILTIGFIVLFVAASAIAPDTVAHLIDIGFTQSARLFGSTFQLLMLLTFFIAIGVALSPAGRARIGGLDKPDMSTFRWVSIILCTLLAGGGVFFAAGEPIYHFVVTPPAFDSQAGTPAAVPNALAQAFFHWGFTGWAILGTLPVCILSHQHYQRGLPLQPRTLLAPVIGDKRMKGILGGVIDAICAIAVTAGTVGPLGFLATQVSFGLHDLFGFPRGYEVQLMILVGLGAIYVTSAVTGIDRGIQFLSRFNVIWAMILGGVILVLGPTLFLVNSWFQGFGSYLSHFFELSTLTTVTAPLGWLKWWTVFFFAWFVGFAPPMAIFVTRISRGRTIREMIIATAVLAPIVTTVWFTLLGGSGIFYQLHGVIDLAEPLKNFQFDVATLTVAQALPGGTWMALAVLVLTTIFVATTGDSMSYAVSVVCAGHDDPGMALRAFWGVTFALMAAILLYMGSGQVSVLQQFLVIPAVPVAFLLIPTLWHGPRAAYAMAREQGVL</sequence>
<gene>
    <name evidence="9" type="ORF">ABV408_13955</name>
</gene>
<dbReference type="Pfam" id="PF02028">
    <property type="entry name" value="BCCT"/>
    <property type="match status" value="1"/>
</dbReference>
<keyword evidence="3" id="KW-0813">Transport</keyword>
<evidence type="ECO:0000256" key="7">
    <source>
        <dbReference type="ARBA" id="ARBA00023136"/>
    </source>
</evidence>
<evidence type="ECO:0000256" key="6">
    <source>
        <dbReference type="ARBA" id="ARBA00022989"/>
    </source>
</evidence>
<feature type="transmembrane region" description="Helical" evidence="8">
    <location>
        <begin position="324"/>
        <end position="344"/>
    </location>
</feature>
<keyword evidence="6 8" id="KW-1133">Transmembrane helix</keyword>
<keyword evidence="5 8" id="KW-0812">Transmembrane</keyword>
<feature type="transmembrane region" description="Helical" evidence="8">
    <location>
        <begin position="451"/>
        <end position="472"/>
    </location>
</feature>
<evidence type="ECO:0000256" key="1">
    <source>
        <dbReference type="ARBA" id="ARBA00004651"/>
    </source>
</evidence>
<feature type="transmembrane region" description="Helical" evidence="8">
    <location>
        <begin position="415"/>
        <end position="439"/>
    </location>
</feature>
<dbReference type="PANTHER" id="PTHR30047:SF7">
    <property type="entry name" value="HIGH-AFFINITY CHOLINE TRANSPORT PROTEIN"/>
    <property type="match status" value="1"/>
</dbReference>
<evidence type="ECO:0000256" key="8">
    <source>
        <dbReference type="SAM" id="Phobius"/>
    </source>
</evidence>
<feature type="transmembrane region" description="Helical" evidence="8">
    <location>
        <begin position="19"/>
        <end position="37"/>
    </location>
</feature>
<proteinExistence type="inferred from homology"/>
<feature type="transmembrane region" description="Helical" evidence="8">
    <location>
        <begin position="240"/>
        <end position="260"/>
    </location>
</feature>
<dbReference type="EMBL" id="CP159578">
    <property type="protein sequence ID" value="XCJ78533.1"/>
    <property type="molecule type" value="Genomic_DNA"/>
</dbReference>
<evidence type="ECO:0000256" key="2">
    <source>
        <dbReference type="ARBA" id="ARBA00005658"/>
    </source>
</evidence>
<evidence type="ECO:0000256" key="4">
    <source>
        <dbReference type="ARBA" id="ARBA00022475"/>
    </source>
</evidence>
<keyword evidence="7 8" id="KW-0472">Membrane</keyword>
<evidence type="ECO:0000256" key="3">
    <source>
        <dbReference type="ARBA" id="ARBA00022448"/>
    </source>
</evidence>
<protein>
    <submittedName>
        <fullName evidence="9">BCCT family transporter</fullName>
    </submittedName>
</protein>
<dbReference type="GO" id="GO:0022857">
    <property type="term" value="F:transmembrane transporter activity"/>
    <property type="evidence" value="ECO:0007669"/>
    <property type="project" value="InterPro"/>
</dbReference>
<feature type="transmembrane region" description="Helical" evidence="8">
    <location>
        <begin position="478"/>
        <end position="499"/>
    </location>
</feature>
<feature type="transmembrane region" description="Helical" evidence="8">
    <location>
        <begin position="57"/>
        <end position="77"/>
    </location>
</feature>
<comment type="similarity">
    <text evidence="2">Belongs to the BCCT transporter (TC 2.A.15) family.</text>
</comment>
<feature type="transmembrane region" description="Helical" evidence="8">
    <location>
        <begin position="272"/>
        <end position="296"/>
    </location>
</feature>
<organism evidence="9">
    <name type="scientific">Salinicola endophyticus</name>
    <dbReference type="NCBI Taxonomy" id="1949083"/>
    <lineage>
        <taxon>Bacteria</taxon>
        <taxon>Pseudomonadati</taxon>
        <taxon>Pseudomonadota</taxon>
        <taxon>Gammaproteobacteria</taxon>
        <taxon>Oceanospirillales</taxon>
        <taxon>Halomonadaceae</taxon>
        <taxon>Salinicola</taxon>
    </lineage>
</organism>
<dbReference type="PANTHER" id="PTHR30047">
    <property type="entry name" value="HIGH-AFFINITY CHOLINE TRANSPORT PROTEIN-RELATED"/>
    <property type="match status" value="1"/>
</dbReference>
<keyword evidence="4" id="KW-1003">Cell membrane</keyword>
<dbReference type="AlphaFoldDB" id="A0AB74U9Z5"/>
<name>A0AB74U9Z5_9GAMM</name>
<feature type="transmembrane region" description="Helical" evidence="8">
    <location>
        <begin position="98"/>
        <end position="117"/>
    </location>
</feature>
<accession>A0AB74U9Z5</accession>
<comment type="subcellular location">
    <subcellularLocation>
        <location evidence="1">Cell membrane</location>
        <topology evidence="1">Multi-pass membrane protein</topology>
    </subcellularLocation>
</comment>
<dbReference type="InterPro" id="IPR000060">
    <property type="entry name" value="BCCT_transptr"/>
</dbReference>
<feature type="transmembrane region" description="Helical" evidence="8">
    <location>
        <begin position="148"/>
        <end position="167"/>
    </location>
</feature>
<evidence type="ECO:0000313" key="9">
    <source>
        <dbReference type="EMBL" id="XCJ78533.1"/>
    </source>
</evidence>
<reference evidence="9" key="1">
    <citation type="submission" date="2024-06" db="EMBL/GenBank/DDBJ databases">
        <title>Complete genome of Salinicola endophyticus HNIBRBA4755.</title>
        <authorList>
            <person name="Shin S.Y."/>
            <person name="Kang H."/>
            <person name="Song J."/>
        </authorList>
    </citation>
    <scope>NUCLEOTIDE SEQUENCE</scope>
    <source>
        <strain evidence="9">HNIBRBA4755</strain>
    </source>
</reference>
<evidence type="ECO:0000256" key="5">
    <source>
        <dbReference type="ARBA" id="ARBA00022692"/>
    </source>
</evidence>
<dbReference type="GO" id="GO:0005886">
    <property type="term" value="C:plasma membrane"/>
    <property type="evidence" value="ECO:0007669"/>
    <property type="project" value="UniProtKB-SubCell"/>
</dbReference>
<dbReference type="RefSeq" id="WP_353979519.1">
    <property type="nucleotide sequence ID" value="NZ_CP159578.1"/>
</dbReference>
<feature type="transmembrane region" description="Helical" evidence="8">
    <location>
        <begin position="196"/>
        <end position="220"/>
    </location>
</feature>